<organism evidence="2 3">
    <name type="scientific">Sphingobium subterraneum</name>
    <dbReference type="NCBI Taxonomy" id="627688"/>
    <lineage>
        <taxon>Bacteria</taxon>
        <taxon>Pseudomonadati</taxon>
        <taxon>Pseudomonadota</taxon>
        <taxon>Alphaproteobacteria</taxon>
        <taxon>Sphingomonadales</taxon>
        <taxon>Sphingomonadaceae</taxon>
        <taxon>Sphingobium</taxon>
    </lineage>
</organism>
<reference evidence="2 3" key="1">
    <citation type="submission" date="2020-08" db="EMBL/GenBank/DDBJ databases">
        <title>Genomic Encyclopedia of Type Strains, Phase IV (KMG-IV): sequencing the most valuable type-strain genomes for metagenomic binning, comparative biology and taxonomic classification.</title>
        <authorList>
            <person name="Goeker M."/>
        </authorList>
    </citation>
    <scope>NUCLEOTIDE SEQUENCE [LARGE SCALE GENOMIC DNA]</scope>
    <source>
        <strain evidence="2 3">DSM 102255</strain>
    </source>
</reference>
<keyword evidence="2" id="KW-0808">Transferase</keyword>
<evidence type="ECO:0000259" key="1">
    <source>
        <dbReference type="Pfam" id="PF13480"/>
    </source>
</evidence>
<evidence type="ECO:0000313" key="2">
    <source>
        <dbReference type="EMBL" id="MBB6124186.1"/>
    </source>
</evidence>
<gene>
    <name evidence="2" type="ORF">FHS92_001915</name>
</gene>
<dbReference type="GO" id="GO:0016740">
    <property type="term" value="F:transferase activity"/>
    <property type="evidence" value="ECO:0007669"/>
    <property type="project" value="UniProtKB-KW"/>
</dbReference>
<dbReference type="RefSeq" id="WP_246351891.1">
    <property type="nucleotide sequence ID" value="NZ_JACIJP010000002.1"/>
</dbReference>
<dbReference type="EMBL" id="JACIJP010000002">
    <property type="protein sequence ID" value="MBB6124186.1"/>
    <property type="molecule type" value="Genomic_DNA"/>
</dbReference>
<feature type="domain" description="BioF2-like acetyltransferase" evidence="1">
    <location>
        <begin position="188"/>
        <end position="307"/>
    </location>
</feature>
<name>A0A841J3U6_9SPHN</name>
<dbReference type="InterPro" id="IPR038740">
    <property type="entry name" value="BioF2-like_GNAT_dom"/>
</dbReference>
<comment type="caution">
    <text evidence="2">The sequence shown here is derived from an EMBL/GenBank/DDBJ whole genome shotgun (WGS) entry which is preliminary data.</text>
</comment>
<protein>
    <submittedName>
        <fullName evidence="2">CelD/BcsL family acetyltransferase involved in cellulose biosynthesis</fullName>
    </submittedName>
</protein>
<keyword evidence="3" id="KW-1185">Reference proteome</keyword>
<dbReference type="AlphaFoldDB" id="A0A841J3U6"/>
<dbReference type="Proteomes" id="UP000552700">
    <property type="component" value="Unassembled WGS sequence"/>
</dbReference>
<evidence type="ECO:0000313" key="3">
    <source>
        <dbReference type="Proteomes" id="UP000552700"/>
    </source>
</evidence>
<dbReference type="SUPFAM" id="SSF55729">
    <property type="entry name" value="Acyl-CoA N-acyltransferases (Nat)"/>
    <property type="match status" value="1"/>
</dbReference>
<accession>A0A841J3U6</accession>
<proteinExistence type="predicted"/>
<dbReference type="InterPro" id="IPR016181">
    <property type="entry name" value="Acyl_CoA_acyltransferase"/>
</dbReference>
<sequence length="383" mass="42331">MKMAPARLFREPDAPGIAWPTASDSRHAALGELAEQCAEPNPFYHPALLLPALDHLDLGHGARLLTAEQGGMLIAAMPVMSAPRHGRLPIANVVNWVHPHCFFGAPLLCSGREEEGWQALLTQLDAAPWAGQLLHLTAQDEDGPVLAALQRLCARTGRGIDRVGHYERALLASPLSAQDYWEAQMRPKKRKEIRRLINRLDEMGTVVHRRLADPAELPDWTEDFLRIEASGWKGANGSAIASHPATDAYFRAALAGAQQAGMLDMLRIDCDGHAIAMLVNFRHGRGGFSYKIAIDENFGRFSPGVLIEIDNLYRTQDDDALDWMDSCAAPDHPMIDGLWAQRRRIGQYRVALHGRGFARLSRATSFTLAGSVERARRGLRRKA</sequence>
<dbReference type="Pfam" id="PF13480">
    <property type="entry name" value="Acetyltransf_6"/>
    <property type="match status" value="1"/>
</dbReference>